<dbReference type="InterPro" id="IPR036291">
    <property type="entry name" value="NAD(P)-bd_dom_sf"/>
</dbReference>
<dbReference type="PANTHER" id="PTHR42760">
    <property type="entry name" value="SHORT-CHAIN DEHYDROGENASES/REDUCTASES FAMILY MEMBER"/>
    <property type="match status" value="1"/>
</dbReference>
<sequence length="232" mass="25830">MSAPITVITGTRKGIGKYLAQYYADLGHYVVGCSRNEADWEHDRYDHVVANVSEEAEVKQVMKHVKKKYGKLDIMINNAGIASMNHSLLTPLSTVKSIFDTNVTGTFLFTREAAKLMMQQRYGRIVNFSTVAYPLQLEGESIYAASKAAVVSFSEIVAREYANYGITVNCVGPTPVMTDLIRTVPRAKMDELIARQSIQRMGTFEDVSNAVDFFIRKESDFITGQCIYLGGV</sequence>
<dbReference type="PRINTS" id="PR00080">
    <property type="entry name" value="SDRFAMILY"/>
</dbReference>
<comment type="similarity">
    <text evidence="1">Belongs to the short-chain dehydrogenases/reductases (SDR) family.</text>
</comment>
<dbReference type="PRINTS" id="PR00081">
    <property type="entry name" value="GDHRDH"/>
</dbReference>
<gene>
    <name evidence="3" type="ORF">NAG76_19020</name>
</gene>
<protein>
    <submittedName>
        <fullName evidence="3">SDR family oxidoreductase</fullName>
    </submittedName>
</protein>
<dbReference type="KEGG" id="plig:NAG76_19020"/>
<dbReference type="PANTHER" id="PTHR42760:SF133">
    <property type="entry name" value="3-OXOACYL-[ACYL-CARRIER-PROTEIN] REDUCTASE"/>
    <property type="match status" value="1"/>
</dbReference>
<dbReference type="Gene3D" id="3.40.50.720">
    <property type="entry name" value="NAD(P)-binding Rossmann-like Domain"/>
    <property type="match status" value="1"/>
</dbReference>
<name>A0A9J6ZCX8_9BACL</name>
<dbReference type="InterPro" id="IPR002347">
    <property type="entry name" value="SDR_fam"/>
</dbReference>
<dbReference type="Pfam" id="PF13561">
    <property type="entry name" value="adh_short_C2"/>
    <property type="match status" value="1"/>
</dbReference>
<dbReference type="GO" id="GO:0016616">
    <property type="term" value="F:oxidoreductase activity, acting on the CH-OH group of donors, NAD or NADP as acceptor"/>
    <property type="evidence" value="ECO:0007669"/>
    <property type="project" value="TreeGrafter"/>
</dbReference>
<dbReference type="FunFam" id="3.40.50.720:FF:000084">
    <property type="entry name" value="Short-chain dehydrogenase reductase"/>
    <property type="match status" value="1"/>
</dbReference>
<accession>A0A9J6ZCX8</accession>
<evidence type="ECO:0000256" key="1">
    <source>
        <dbReference type="ARBA" id="ARBA00006484"/>
    </source>
</evidence>
<dbReference type="SUPFAM" id="SSF51735">
    <property type="entry name" value="NAD(P)-binding Rossmann-fold domains"/>
    <property type="match status" value="1"/>
</dbReference>
<dbReference type="EMBL" id="CP097899">
    <property type="protein sequence ID" value="URN93895.1"/>
    <property type="molecule type" value="Genomic_DNA"/>
</dbReference>
<evidence type="ECO:0000256" key="2">
    <source>
        <dbReference type="ARBA" id="ARBA00023002"/>
    </source>
</evidence>
<reference evidence="3" key="1">
    <citation type="submission" date="2022-05" db="EMBL/GenBank/DDBJ databases">
        <title>Novel bacterial taxa in a minimal lignocellulolytic consortium and its capacity to transform plastics disclosed by genome-resolved metagenomics.</title>
        <authorList>
            <person name="Rodriguez C.A.D."/>
            <person name="Diaz-Garcia L."/>
            <person name="Herrera K."/>
            <person name="Tarazona N.A."/>
            <person name="Sproer C."/>
            <person name="Overmann J."/>
            <person name="Jimenez D.J."/>
        </authorList>
    </citation>
    <scope>NUCLEOTIDE SEQUENCE</scope>
    <source>
        <strain evidence="3">MAG5</strain>
    </source>
</reference>
<organism evidence="3 4">
    <name type="scientific">Candidatus Pristimantibacillus lignocellulolyticus</name>
    <dbReference type="NCBI Taxonomy" id="2994561"/>
    <lineage>
        <taxon>Bacteria</taxon>
        <taxon>Bacillati</taxon>
        <taxon>Bacillota</taxon>
        <taxon>Bacilli</taxon>
        <taxon>Bacillales</taxon>
        <taxon>Paenibacillaceae</taxon>
        <taxon>Candidatus Pristimantibacillus</taxon>
    </lineage>
</organism>
<evidence type="ECO:0000313" key="4">
    <source>
        <dbReference type="Proteomes" id="UP001056756"/>
    </source>
</evidence>
<proteinExistence type="inferred from homology"/>
<dbReference type="GO" id="GO:0008206">
    <property type="term" value="P:bile acid metabolic process"/>
    <property type="evidence" value="ECO:0007669"/>
    <property type="project" value="UniProtKB-ARBA"/>
</dbReference>
<dbReference type="AlphaFoldDB" id="A0A9J6ZCX8"/>
<evidence type="ECO:0000313" key="3">
    <source>
        <dbReference type="EMBL" id="URN93895.1"/>
    </source>
</evidence>
<dbReference type="Proteomes" id="UP001056756">
    <property type="component" value="Chromosome"/>
</dbReference>
<keyword evidence="2" id="KW-0560">Oxidoreductase</keyword>
<dbReference type="CDD" id="cd05233">
    <property type="entry name" value="SDR_c"/>
    <property type="match status" value="1"/>
</dbReference>